<feature type="region of interest" description="Disordered" evidence="1">
    <location>
        <begin position="71"/>
        <end position="148"/>
    </location>
</feature>
<feature type="compositionally biased region" description="Low complexity" evidence="1">
    <location>
        <begin position="408"/>
        <end position="426"/>
    </location>
</feature>
<dbReference type="OMA" id="GIVTDHK"/>
<sequence length="568" mass="63276">MKKVWIYFCSWFEIISKNSDKLNTFKYLIGLNDMIEDINMNGNKKRIMDEDTSEIRNKRMKVSRLLCNEEMMNGGSPNSMVSDGQLNSSHNGIVKQSDEENSDEMFQEEDETSYPDSFESNDGNSPNNNNGNKGANDDYSDNEGNNGLQIDEVDSLQKLHQLQRRHLQSTIDLTNINVKSSMPMVPQQPMLSQQQQQQQQMNGVKSTFGQTGYVTINSQNANNAAMAPSPKQLMTIREKMLEYIQQNPQPSTKPNCITVCQQPSSKVVWKNRRLDTPFKLRLDTKVASQIANQQLTNNSVISIGIVTDHKGKLQIDSVENFTEPFNASGISVFQGLKMTKGTWGKEWNLTFIAIVRPSSGSYNNPVILSVSQPFSIVVKTRKNPQIRHSSSSQHNLQNSMNGGYPHMMNSASENSSSSPDTSPTMAPRRGRIPSNQIPSMSLQNGSIQSPPTQQQSQQQQHPLLSHSHHHISSSSSSSSSPITQSSNPITNPSGQKPYLDDMASLLWAAEIKQQDQPSPPTNGKQKDHHQSEQQDTEIITSPSSSSSSSNQKNFSLINLSTPKPVTTR</sequence>
<name>A0A151ZJH9_TIELA</name>
<comment type="caution">
    <text evidence="2">The sequence shown here is derived from an EMBL/GenBank/DDBJ whole genome shotgun (WGS) entry which is preliminary data.</text>
</comment>
<dbReference type="EMBL" id="LODT01000023">
    <property type="protein sequence ID" value="KYQ93964.1"/>
    <property type="molecule type" value="Genomic_DNA"/>
</dbReference>
<feature type="region of interest" description="Disordered" evidence="1">
    <location>
        <begin position="381"/>
        <end position="568"/>
    </location>
</feature>
<dbReference type="InParanoid" id="A0A151ZJH9"/>
<evidence type="ECO:0000313" key="3">
    <source>
        <dbReference type="Proteomes" id="UP000076078"/>
    </source>
</evidence>
<evidence type="ECO:0000313" key="2">
    <source>
        <dbReference type="EMBL" id="KYQ93964.1"/>
    </source>
</evidence>
<dbReference type="OrthoDB" id="19468at2759"/>
<feature type="compositionally biased region" description="Low complexity" evidence="1">
    <location>
        <begin position="121"/>
        <end position="134"/>
    </location>
</feature>
<dbReference type="AlphaFoldDB" id="A0A151ZJH9"/>
<organism evidence="2 3">
    <name type="scientific">Tieghemostelium lacteum</name>
    <name type="common">Slime mold</name>
    <name type="synonym">Dictyostelium lacteum</name>
    <dbReference type="NCBI Taxonomy" id="361077"/>
    <lineage>
        <taxon>Eukaryota</taxon>
        <taxon>Amoebozoa</taxon>
        <taxon>Evosea</taxon>
        <taxon>Eumycetozoa</taxon>
        <taxon>Dictyostelia</taxon>
        <taxon>Dictyosteliales</taxon>
        <taxon>Raperosteliaceae</taxon>
        <taxon>Tieghemostelium</taxon>
    </lineage>
</organism>
<feature type="compositionally biased region" description="Low complexity" evidence="1">
    <location>
        <begin position="446"/>
        <end position="465"/>
    </location>
</feature>
<gene>
    <name evidence="2" type="ORF">DLAC_04855</name>
</gene>
<keyword evidence="3" id="KW-1185">Reference proteome</keyword>
<feature type="compositionally biased region" description="Polar residues" evidence="1">
    <location>
        <begin position="433"/>
        <end position="445"/>
    </location>
</feature>
<feature type="compositionally biased region" description="Low complexity" evidence="1">
    <location>
        <begin position="388"/>
        <end position="399"/>
    </location>
</feature>
<reference evidence="2 3" key="1">
    <citation type="submission" date="2015-12" db="EMBL/GenBank/DDBJ databases">
        <title>Dictyostelia acquired genes for synthesis and detection of signals that induce cell-type specialization by lateral gene transfer from prokaryotes.</title>
        <authorList>
            <person name="Gloeckner G."/>
            <person name="Schaap P."/>
        </authorList>
    </citation>
    <scope>NUCLEOTIDE SEQUENCE [LARGE SCALE GENOMIC DNA]</scope>
    <source>
        <strain evidence="2 3">TK</strain>
    </source>
</reference>
<evidence type="ECO:0000256" key="1">
    <source>
        <dbReference type="SAM" id="MobiDB-lite"/>
    </source>
</evidence>
<accession>A0A151ZJH9</accession>
<feature type="compositionally biased region" description="Low complexity" evidence="1">
    <location>
        <begin position="472"/>
        <end position="486"/>
    </location>
</feature>
<feature type="compositionally biased region" description="Polar residues" evidence="1">
    <location>
        <begin position="75"/>
        <end position="91"/>
    </location>
</feature>
<feature type="compositionally biased region" description="Polar residues" evidence="1">
    <location>
        <begin position="550"/>
        <end position="568"/>
    </location>
</feature>
<proteinExistence type="predicted"/>
<protein>
    <submittedName>
        <fullName evidence="2">Uncharacterized protein</fullName>
    </submittedName>
</protein>
<dbReference type="FunCoup" id="A0A151ZJH9">
    <property type="interactions" value="738"/>
</dbReference>
<dbReference type="Proteomes" id="UP000076078">
    <property type="component" value="Unassembled WGS sequence"/>
</dbReference>
<feature type="compositionally biased region" description="Acidic residues" evidence="1">
    <location>
        <begin position="99"/>
        <end position="113"/>
    </location>
</feature>